<dbReference type="Proteomes" id="UP001516400">
    <property type="component" value="Unassembled WGS sequence"/>
</dbReference>
<name>A0ABD2N5G4_9CUCU</name>
<evidence type="ECO:0000313" key="2">
    <source>
        <dbReference type="Proteomes" id="UP001516400"/>
    </source>
</evidence>
<organism evidence="1 2">
    <name type="scientific">Cryptolaemus montrouzieri</name>
    <dbReference type="NCBI Taxonomy" id="559131"/>
    <lineage>
        <taxon>Eukaryota</taxon>
        <taxon>Metazoa</taxon>
        <taxon>Ecdysozoa</taxon>
        <taxon>Arthropoda</taxon>
        <taxon>Hexapoda</taxon>
        <taxon>Insecta</taxon>
        <taxon>Pterygota</taxon>
        <taxon>Neoptera</taxon>
        <taxon>Endopterygota</taxon>
        <taxon>Coleoptera</taxon>
        <taxon>Polyphaga</taxon>
        <taxon>Cucujiformia</taxon>
        <taxon>Coccinelloidea</taxon>
        <taxon>Coccinellidae</taxon>
        <taxon>Scymninae</taxon>
        <taxon>Scymnini</taxon>
        <taxon>Cryptolaemus</taxon>
    </lineage>
</organism>
<keyword evidence="2" id="KW-1185">Reference proteome</keyword>
<dbReference type="EMBL" id="JABFTP020000062">
    <property type="protein sequence ID" value="KAL3273940.1"/>
    <property type="molecule type" value="Genomic_DNA"/>
</dbReference>
<evidence type="ECO:0000313" key="1">
    <source>
        <dbReference type="EMBL" id="KAL3273940.1"/>
    </source>
</evidence>
<gene>
    <name evidence="1" type="ORF">HHI36_015364</name>
</gene>
<reference evidence="1 2" key="1">
    <citation type="journal article" date="2021" name="BMC Biol.">
        <title>Horizontally acquired antibacterial genes associated with adaptive radiation of ladybird beetles.</title>
        <authorList>
            <person name="Li H.S."/>
            <person name="Tang X.F."/>
            <person name="Huang Y.H."/>
            <person name="Xu Z.Y."/>
            <person name="Chen M.L."/>
            <person name="Du X.Y."/>
            <person name="Qiu B.Y."/>
            <person name="Chen P.T."/>
            <person name="Zhang W."/>
            <person name="Slipinski A."/>
            <person name="Escalona H.E."/>
            <person name="Waterhouse R.M."/>
            <person name="Zwick A."/>
            <person name="Pang H."/>
        </authorList>
    </citation>
    <scope>NUCLEOTIDE SEQUENCE [LARGE SCALE GENOMIC DNA]</scope>
    <source>
        <strain evidence="1">SYSU2018</strain>
    </source>
</reference>
<dbReference type="AlphaFoldDB" id="A0ABD2N5G4"/>
<sequence>MFDIIPFCVFCQKRTSKLKSFSEETLWKCSEILCIRKENNLVGKYVILPNEINDFQLYHSDCYRRFTALPPKHRVSKAATSPSTSQQ</sequence>
<comment type="caution">
    <text evidence="1">The sequence shown here is derived from an EMBL/GenBank/DDBJ whole genome shotgun (WGS) entry which is preliminary data.</text>
</comment>
<proteinExistence type="predicted"/>
<feature type="non-terminal residue" evidence="1">
    <location>
        <position position="87"/>
    </location>
</feature>
<protein>
    <submittedName>
        <fullName evidence="1">Uncharacterized protein</fullName>
    </submittedName>
</protein>
<accession>A0ABD2N5G4</accession>